<reference evidence="3" key="1">
    <citation type="submission" date="2017-09" db="EMBL/GenBank/DDBJ databases">
        <title>Depth-based differentiation of microbial function through sediment-hosted aquifers and enrichment of novel symbionts in the deep terrestrial subsurface.</title>
        <authorList>
            <person name="Probst A.J."/>
            <person name="Ladd B."/>
            <person name="Jarett J.K."/>
            <person name="Geller-Mcgrath D.E."/>
            <person name="Sieber C.M.K."/>
            <person name="Emerson J.B."/>
            <person name="Anantharaman K."/>
            <person name="Thomas B.C."/>
            <person name="Malmstrom R."/>
            <person name="Stieglmeier M."/>
            <person name="Klingl A."/>
            <person name="Woyke T."/>
            <person name="Ryan C.M."/>
            <person name="Banfield J.F."/>
        </authorList>
    </citation>
    <scope>NUCLEOTIDE SEQUENCE [LARGE SCALE GENOMIC DNA]</scope>
</reference>
<sequence>MRFVDRAEAGKALAEALLGYRSDAPVIYALPRGGVAVGYEIARALRAPLEIILTRKIGHPLNAEYAICAIAEGGEPLCNELERAELDDAWLAAACKRERATLAHRAALYRGDGARISARGRVAILVDDGIATGLTMRSAIAVLRGEEPKKLIVAAPVCPADVIAELHEAGADETVILEKGKPYLGAVGAYYREFPQLTDNEVIAALQGSRKTE</sequence>
<dbReference type="Proteomes" id="UP000231379">
    <property type="component" value="Unassembled WGS sequence"/>
</dbReference>
<evidence type="ECO:0000313" key="2">
    <source>
        <dbReference type="EMBL" id="PIR82275.1"/>
    </source>
</evidence>
<dbReference type="EMBL" id="PFBM01000021">
    <property type="protein sequence ID" value="PIR82275.1"/>
    <property type="molecule type" value="Genomic_DNA"/>
</dbReference>
<dbReference type="SUPFAM" id="SSF53271">
    <property type="entry name" value="PRTase-like"/>
    <property type="match status" value="1"/>
</dbReference>
<protein>
    <submittedName>
        <fullName evidence="2">Phosphoribosyl transferase</fullName>
    </submittedName>
</protein>
<accession>A0A2H0U939</accession>
<name>A0A2H0U939_9BACT</name>
<feature type="domain" description="Phosphoribosyltransferase" evidence="1">
    <location>
        <begin position="11"/>
        <end position="157"/>
    </location>
</feature>
<dbReference type="GO" id="GO:0016740">
    <property type="term" value="F:transferase activity"/>
    <property type="evidence" value="ECO:0007669"/>
    <property type="project" value="UniProtKB-KW"/>
</dbReference>
<dbReference type="InterPro" id="IPR000836">
    <property type="entry name" value="PRTase_dom"/>
</dbReference>
<evidence type="ECO:0000259" key="1">
    <source>
        <dbReference type="Pfam" id="PF00156"/>
    </source>
</evidence>
<evidence type="ECO:0000313" key="3">
    <source>
        <dbReference type="Proteomes" id="UP000231379"/>
    </source>
</evidence>
<dbReference type="Pfam" id="PF00156">
    <property type="entry name" value="Pribosyltran"/>
    <property type="match status" value="1"/>
</dbReference>
<dbReference type="CDD" id="cd06223">
    <property type="entry name" value="PRTases_typeI"/>
    <property type="match status" value="1"/>
</dbReference>
<keyword evidence="2" id="KW-0808">Transferase</keyword>
<gene>
    <name evidence="2" type="ORF">COU20_03435</name>
</gene>
<dbReference type="AlphaFoldDB" id="A0A2H0U939"/>
<dbReference type="Gene3D" id="3.30.1310.20">
    <property type="entry name" value="PRTase-like"/>
    <property type="match status" value="1"/>
</dbReference>
<dbReference type="Gene3D" id="3.40.50.2020">
    <property type="match status" value="1"/>
</dbReference>
<organism evidence="2 3">
    <name type="scientific">Candidatus Kaiserbacteria bacterium CG10_big_fil_rev_8_21_14_0_10_59_10</name>
    <dbReference type="NCBI Taxonomy" id="1974612"/>
    <lineage>
        <taxon>Bacteria</taxon>
        <taxon>Candidatus Kaiseribacteriota</taxon>
    </lineage>
</organism>
<comment type="caution">
    <text evidence="2">The sequence shown here is derived from an EMBL/GenBank/DDBJ whole genome shotgun (WGS) entry which is preliminary data.</text>
</comment>
<dbReference type="InterPro" id="IPR029057">
    <property type="entry name" value="PRTase-like"/>
</dbReference>
<proteinExistence type="predicted"/>